<dbReference type="SUPFAM" id="SSF46955">
    <property type="entry name" value="Putative DNA-binding domain"/>
    <property type="match status" value="1"/>
</dbReference>
<evidence type="ECO:0000313" key="3">
    <source>
        <dbReference type="EMBL" id="SMX70824.1"/>
    </source>
</evidence>
<dbReference type="PANTHER" id="PTHR30204:SF98">
    <property type="entry name" value="HTH-TYPE TRANSCRIPTIONAL REGULATOR ADHR"/>
    <property type="match status" value="1"/>
</dbReference>
<dbReference type="RefSeq" id="WP_101593986.1">
    <property type="nucleotide sequence ID" value="NZ_FXZA01000002.1"/>
</dbReference>
<keyword evidence="1 3" id="KW-0238">DNA-binding</keyword>
<name>A0A2H1I6T5_BRELN</name>
<dbReference type="InterPro" id="IPR047057">
    <property type="entry name" value="MerR_fam"/>
</dbReference>
<evidence type="ECO:0000256" key="1">
    <source>
        <dbReference type="ARBA" id="ARBA00023125"/>
    </source>
</evidence>
<dbReference type="EMBL" id="FXZA01000002">
    <property type="protein sequence ID" value="SMX70824.1"/>
    <property type="molecule type" value="Genomic_DNA"/>
</dbReference>
<dbReference type="SMART" id="SM00422">
    <property type="entry name" value="HTH_MERR"/>
    <property type="match status" value="1"/>
</dbReference>
<evidence type="ECO:0000259" key="2">
    <source>
        <dbReference type="PROSITE" id="PS50937"/>
    </source>
</evidence>
<dbReference type="AlphaFoldDB" id="A0A2H1I6T5"/>
<dbReference type="Gene3D" id="1.10.1660.10">
    <property type="match status" value="1"/>
</dbReference>
<dbReference type="GO" id="GO:0003700">
    <property type="term" value="F:DNA-binding transcription factor activity"/>
    <property type="evidence" value="ECO:0007669"/>
    <property type="project" value="InterPro"/>
</dbReference>
<proteinExistence type="predicted"/>
<feature type="domain" description="HTH merR-type" evidence="2">
    <location>
        <begin position="40"/>
        <end position="108"/>
    </location>
</feature>
<protein>
    <submittedName>
        <fullName evidence="3">DNA-binding transcriptional regulator, MerR family</fullName>
    </submittedName>
</protein>
<dbReference type="PANTHER" id="PTHR30204">
    <property type="entry name" value="REDOX-CYCLING DRUG-SENSING TRANSCRIPTIONAL ACTIVATOR SOXR"/>
    <property type="match status" value="1"/>
</dbReference>
<sequence length="166" mass="18573">MSTHHLLIEQIADEIAEGRREPPTPDEVGVYADDLPDVSDLSIGAAAQMIGIEATTVRYYEDAGLLSVPRRGNGHRSFDRDALGELLFVHRMRLSGLPVRDIARLQTLLRRDTAEAQRDARELLEAHALEVRRQIAQLQISLAITEHKTDYLAPLDSHHLTQGEQP</sequence>
<accession>A0A2H1I6T5</accession>
<evidence type="ECO:0000313" key="4">
    <source>
        <dbReference type="Proteomes" id="UP000234498"/>
    </source>
</evidence>
<dbReference type="Pfam" id="PF13411">
    <property type="entry name" value="MerR_1"/>
    <property type="match status" value="1"/>
</dbReference>
<dbReference type="OrthoDB" id="5242095at2"/>
<gene>
    <name evidence="3" type="ORF">BLIN101_00898</name>
</gene>
<dbReference type="InterPro" id="IPR009061">
    <property type="entry name" value="DNA-bd_dom_put_sf"/>
</dbReference>
<dbReference type="GO" id="GO:0003677">
    <property type="term" value="F:DNA binding"/>
    <property type="evidence" value="ECO:0007669"/>
    <property type="project" value="UniProtKB-KW"/>
</dbReference>
<dbReference type="InterPro" id="IPR000551">
    <property type="entry name" value="MerR-type_HTH_dom"/>
</dbReference>
<dbReference type="Proteomes" id="UP000234498">
    <property type="component" value="Unassembled WGS sequence"/>
</dbReference>
<reference evidence="3 4" key="1">
    <citation type="submission" date="2017-03" db="EMBL/GenBank/DDBJ databases">
        <authorList>
            <person name="Afonso C.L."/>
            <person name="Miller P.J."/>
            <person name="Scott M.A."/>
            <person name="Spackman E."/>
            <person name="Goraichik I."/>
            <person name="Dimitrov K.M."/>
            <person name="Suarez D.L."/>
            <person name="Swayne D.E."/>
        </authorList>
    </citation>
    <scope>NUCLEOTIDE SEQUENCE [LARGE SCALE GENOMIC DNA]</scope>
    <source>
        <strain evidence="3 4">Mu101</strain>
    </source>
</reference>
<dbReference type="PRINTS" id="PR00040">
    <property type="entry name" value="HTHMERR"/>
</dbReference>
<dbReference type="PROSITE" id="PS50937">
    <property type="entry name" value="HTH_MERR_2"/>
    <property type="match status" value="1"/>
</dbReference>
<organism evidence="3 4">
    <name type="scientific">Brevibacterium linens</name>
    <dbReference type="NCBI Taxonomy" id="1703"/>
    <lineage>
        <taxon>Bacteria</taxon>
        <taxon>Bacillati</taxon>
        <taxon>Actinomycetota</taxon>
        <taxon>Actinomycetes</taxon>
        <taxon>Micrococcales</taxon>
        <taxon>Brevibacteriaceae</taxon>
        <taxon>Brevibacterium</taxon>
    </lineage>
</organism>